<dbReference type="AlphaFoldDB" id="A0AAP0B2Z4"/>
<organism evidence="2 3">
    <name type="scientific">Platanthera zijinensis</name>
    <dbReference type="NCBI Taxonomy" id="2320716"/>
    <lineage>
        <taxon>Eukaryota</taxon>
        <taxon>Viridiplantae</taxon>
        <taxon>Streptophyta</taxon>
        <taxon>Embryophyta</taxon>
        <taxon>Tracheophyta</taxon>
        <taxon>Spermatophyta</taxon>
        <taxon>Magnoliopsida</taxon>
        <taxon>Liliopsida</taxon>
        <taxon>Asparagales</taxon>
        <taxon>Orchidaceae</taxon>
        <taxon>Orchidoideae</taxon>
        <taxon>Orchideae</taxon>
        <taxon>Orchidinae</taxon>
        <taxon>Platanthera</taxon>
    </lineage>
</organism>
<accession>A0AAP0B2Z4</accession>
<dbReference type="InterPro" id="IPR000668">
    <property type="entry name" value="Peptidase_C1A_C"/>
</dbReference>
<proteinExistence type="predicted"/>
<keyword evidence="3" id="KW-1185">Reference proteome</keyword>
<dbReference type="EMBL" id="JBBWWQ010000016">
    <property type="protein sequence ID" value="KAK8925942.1"/>
    <property type="molecule type" value="Genomic_DNA"/>
</dbReference>
<dbReference type="Proteomes" id="UP001418222">
    <property type="component" value="Unassembled WGS sequence"/>
</dbReference>
<dbReference type="Pfam" id="PF00112">
    <property type="entry name" value="Peptidase_C1"/>
    <property type="match status" value="1"/>
</dbReference>
<dbReference type="GO" id="GO:0008234">
    <property type="term" value="F:cysteine-type peptidase activity"/>
    <property type="evidence" value="ECO:0007669"/>
    <property type="project" value="InterPro"/>
</dbReference>
<dbReference type="SUPFAM" id="SSF54001">
    <property type="entry name" value="Cysteine proteinases"/>
    <property type="match status" value="1"/>
</dbReference>
<comment type="caution">
    <text evidence="2">The sequence shown here is derived from an EMBL/GenBank/DDBJ whole genome shotgun (WGS) entry which is preliminary data.</text>
</comment>
<name>A0AAP0B2Z4_9ASPA</name>
<evidence type="ECO:0000259" key="1">
    <source>
        <dbReference type="Pfam" id="PF00112"/>
    </source>
</evidence>
<reference evidence="2 3" key="1">
    <citation type="journal article" date="2022" name="Nat. Plants">
        <title>Genomes of leafy and leafless Platanthera orchids illuminate the evolution of mycoheterotrophy.</title>
        <authorList>
            <person name="Li M.H."/>
            <person name="Liu K.W."/>
            <person name="Li Z."/>
            <person name="Lu H.C."/>
            <person name="Ye Q.L."/>
            <person name="Zhang D."/>
            <person name="Wang J.Y."/>
            <person name="Li Y.F."/>
            <person name="Zhong Z.M."/>
            <person name="Liu X."/>
            <person name="Yu X."/>
            <person name="Liu D.K."/>
            <person name="Tu X.D."/>
            <person name="Liu B."/>
            <person name="Hao Y."/>
            <person name="Liao X.Y."/>
            <person name="Jiang Y.T."/>
            <person name="Sun W.H."/>
            <person name="Chen J."/>
            <person name="Chen Y.Q."/>
            <person name="Ai Y."/>
            <person name="Zhai J.W."/>
            <person name="Wu S.S."/>
            <person name="Zhou Z."/>
            <person name="Hsiao Y.Y."/>
            <person name="Wu W.L."/>
            <person name="Chen Y.Y."/>
            <person name="Lin Y.F."/>
            <person name="Hsu J.L."/>
            <person name="Li C.Y."/>
            <person name="Wang Z.W."/>
            <person name="Zhao X."/>
            <person name="Zhong W.Y."/>
            <person name="Ma X.K."/>
            <person name="Ma L."/>
            <person name="Huang J."/>
            <person name="Chen G.Z."/>
            <person name="Huang M.Z."/>
            <person name="Huang L."/>
            <person name="Peng D.H."/>
            <person name="Luo Y.B."/>
            <person name="Zou S.Q."/>
            <person name="Chen S.P."/>
            <person name="Lan S."/>
            <person name="Tsai W.C."/>
            <person name="Van de Peer Y."/>
            <person name="Liu Z.J."/>
        </authorList>
    </citation>
    <scope>NUCLEOTIDE SEQUENCE [LARGE SCALE GENOMIC DNA]</scope>
    <source>
        <strain evidence="2">Lor287</strain>
    </source>
</reference>
<evidence type="ECO:0000313" key="3">
    <source>
        <dbReference type="Proteomes" id="UP001418222"/>
    </source>
</evidence>
<dbReference type="Gene3D" id="3.90.70.10">
    <property type="entry name" value="Cysteine proteinases"/>
    <property type="match status" value="1"/>
</dbReference>
<dbReference type="GO" id="GO:0006508">
    <property type="term" value="P:proteolysis"/>
    <property type="evidence" value="ECO:0007669"/>
    <property type="project" value="InterPro"/>
</dbReference>
<dbReference type="InterPro" id="IPR038765">
    <property type="entry name" value="Papain-like_cys_pep_sf"/>
</dbReference>
<protein>
    <submittedName>
        <fullName evidence="2">Vignain</fullName>
    </submittedName>
</protein>
<gene>
    <name evidence="2" type="primary">CYSEP</name>
    <name evidence="2" type="ORF">KSP39_PZI018716</name>
</gene>
<sequence>MFVQKSGTNLDHEMTVVGYRQTLDDIKYWSLRNSSGPMWGEGGYMRMLCGASNSGGLCGISTDVYYPFIY</sequence>
<evidence type="ECO:0000313" key="2">
    <source>
        <dbReference type="EMBL" id="KAK8925942.1"/>
    </source>
</evidence>
<feature type="domain" description="Peptidase C1A papain C-terminal" evidence="1">
    <location>
        <begin position="6"/>
        <end position="67"/>
    </location>
</feature>